<evidence type="ECO:0000259" key="2">
    <source>
        <dbReference type="Pfam" id="PF22872"/>
    </source>
</evidence>
<accession>A0AAJ1Z957</accession>
<gene>
    <name evidence="4" type="ORF">COF81_24160</name>
    <name evidence="3" type="ORF">FOS08_29350</name>
</gene>
<evidence type="ECO:0000313" key="3">
    <source>
        <dbReference type="EMBL" id="MDR4329752.1"/>
    </source>
</evidence>
<name>A0AAJ1Z957_9BACI</name>
<evidence type="ECO:0000313" key="4">
    <source>
        <dbReference type="EMBL" id="PHE90229.1"/>
    </source>
</evidence>
<dbReference type="AlphaFoldDB" id="A0AAJ1Z957"/>
<dbReference type="EMBL" id="NUTL01000123">
    <property type="protein sequence ID" value="PHE90229.1"/>
    <property type="molecule type" value="Genomic_DNA"/>
</dbReference>
<dbReference type="InterPro" id="IPR025057">
    <property type="entry name" value="DUF3994"/>
</dbReference>
<proteinExistence type="predicted"/>
<dbReference type="Pfam" id="PF22872">
    <property type="entry name" value="DUF7018"/>
    <property type="match status" value="1"/>
</dbReference>
<comment type="caution">
    <text evidence="3">The sequence shown here is derived from an EMBL/GenBank/DDBJ whole genome shotgun (WGS) entry which is preliminary data.</text>
</comment>
<dbReference type="InterPro" id="IPR053854">
    <property type="entry name" value="DUF7018"/>
</dbReference>
<organism evidence="3 6">
    <name type="scientific">Bacillus pseudomycoides</name>
    <dbReference type="NCBI Taxonomy" id="64104"/>
    <lineage>
        <taxon>Bacteria</taxon>
        <taxon>Bacillati</taxon>
        <taxon>Bacillota</taxon>
        <taxon>Bacilli</taxon>
        <taxon>Bacillales</taxon>
        <taxon>Bacillaceae</taxon>
        <taxon>Bacillus</taxon>
        <taxon>Bacillus cereus group</taxon>
    </lineage>
</organism>
<evidence type="ECO:0000313" key="6">
    <source>
        <dbReference type="Proteomes" id="UP001248134"/>
    </source>
</evidence>
<dbReference type="RefSeq" id="WP_098114157.1">
    <property type="nucleotide sequence ID" value="NZ_JARMDG010000110.1"/>
</dbReference>
<reference evidence="4 5" key="1">
    <citation type="submission" date="2017-09" db="EMBL/GenBank/DDBJ databases">
        <title>Large-scale bioinformatics analysis of Bacillus genomes uncovers conserved roles of natural products in bacterial physiology.</title>
        <authorList>
            <consortium name="Agbiome Team Llc"/>
            <person name="Bleich R.M."/>
            <person name="Grubbs K.J."/>
            <person name="Santa Maria K.C."/>
            <person name="Allen S.E."/>
            <person name="Farag S."/>
            <person name="Shank E.A."/>
            <person name="Bowers A."/>
        </authorList>
    </citation>
    <scope>NUCLEOTIDE SEQUENCE [LARGE SCALE GENOMIC DNA]</scope>
    <source>
        <strain evidence="4 5">AFS037265</strain>
    </source>
</reference>
<protein>
    <submittedName>
        <fullName evidence="3">DUF3994 domain-containing protein</fullName>
    </submittedName>
</protein>
<dbReference type="EMBL" id="VLYX01000104">
    <property type="protein sequence ID" value="MDR4329752.1"/>
    <property type="molecule type" value="Genomic_DNA"/>
</dbReference>
<dbReference type="Proteomes" id="UP001248134">
    <property type="component" value="Unassembled WGS sequence"/>
</dbReference>
<feature type="domain" description="DUF7018" evidence="2">
    <location>
        <begin position="1"/>
        <end position="47"/>
    </location>
</feature>
<sequence>MEHYTKAFKLNNEVFTRTKQGSKTDKELMEEAESELKKGDEYWFKFYKNLEDKIKIGTDGTVTAKTLRELDKKSGIDSGAVRTNLSKEGKELVGKWGLDKLEGFIVSLIMNEDGTYEAYGKGDYSNKDKTYAKGKWTYDSNSQTITLHVEKNLINGEEQKEAKNVDVPYTVQNFDGKNIQLFSPKTYNTIKYVKQK</sequence>
<dbReference type="Pfam" id="PF13159">
    <property type="entry name" value="DUF3994"/>
    <property type="match status" value="1"/>
</dbReference>
<dbReference type="Proteomes" id="UP000221918">
    <property type="component" value="Unassembled WGS sequence"/>
</dbReference>
<evidence type="ECO:0000259" key="1">
    <source>
        <dbReference type="Pfam" id="PF13159"/>
    </source>
</evidence>
<evidence type="ECO:0000313" key="5">
    <source>
        <dbReference type="Proteomes" id="UP000221918"/>
    </source>
</evidence>
<feature type="domain" description="DUF3994" evidence="1">
    <location>
        <begin position="58"/>
        <end position="181"/>
    </location>
</feature>
<reference evidence="3" key="2">
    <citation type="submission" date="2019-07" db="EMBL/GenBank/DDBJ databases">
        <title>Phylogenomic Reclassification of ATCC Bacillus Strains and Various Taxa within the Genus Bacillus.</title>
        <authorList>
            <person name="Riojas M.A."/>
            <person name="Frank A.M."/>
            <person name="Fenn S.L."/>
            <person name="King S.P."/>
            <person name="Brower S.M."/>
            <person name="Hazbon M.H."/>
        </authorList>
    </citation>
    <scope>NUCLEOTIDE SEQUENCE</scope>
    <source>
        <strain evidence="3">NR-12239</strain>
    </source>
</reference>